<dbReference type="PANTHER" id="PTHR44137:SF13">
    <property type="entry name" value="CHAPERONE DNAJ-DOMAIN SUPERFAMILY PROTEIN"/>
    <property type="match status" value="1"/>
</dbReference>
<protein>
    <recommendedName>
        <fullName evidence="2">J domain-containing protein</fullName>
    </recommendedName>
</protein>
<dbReference type="SUPFAM" id="SSF46565">
    <property type="entry name" value="Chaperone J-domain"/>
    <property type="match status" value="1"/>
</dbReference>
<name>A0ABD1G4S1_SALDI</name>
<proteinExistence type="predicted"/>
<comment type="caution">
    <text evidence="3">The sequence shown here is derived from an EMBL/GenBank/DDBJ whole genome shotgun (WGS) entry which is preliminary data.</text>
</comment>
<sequence length="247" mass="27998">MAGNEEEKSQLAKTICELSACANIHHPRTNKSQFINWYLVLDVDENADTCRVRKQYRKLALQLHPDKNSNYMAEAAFKLVSEAYLCLSDITRRRAFDTERETISCIKCNPNSSKRTAPPPPTNSNDDATTPKPRGEASRNSQLRARMRELRAKLTEESTIIHRCLMANAASAANALGARKESPIFDPSNYKHRTYPHHQTARLEDLRATLRMGNKSLHNGASQDYPIFQCMTERVSSISRCASTRDR</sequence>
<dbReference type="InterPro" id="IPR001623">
    <property type="entry name" value="DnaJ_domain"/>
</dbReference>
<dbReference type="PRINTS" id="PR00625">
    <property type="entry name" value="JDOMAIN"/>
</dbReference>
<feature type="domain" description="J" evidence="2">
    <location>
        <begin position="36"/>
        <end position="100"/>
    </location>
</feature>
<dbReference type="SMART" id="SM00271">
    <property type="entry name" value="DnaJ"/>
    <property type="match status" value="1"/>
</dbReference>
<evidence type="ECO:0000313" key="3">
    <source>
        <dbReference type="EMBL" id="KAL1539121.1"/>
    </source>
</evidence>
<dbReference type="Pfam" id="PF00226">
    <property type="entry name" value="DnaJ"/>
    <property type="match status" value="1"/>
</dbReference>
<dbReference type="InterPro" id="IPR036869">
    <property type="entry name" value="J_dom_sf"/>
</dbReference>
<dbReference type="Proteomes" id="UP001567538">
    <property type="component" value="Unassembled WGS sequence"/>
</dbReference>
<dbReference type="CDD" id="cd06257">
    <property type="entry name" value="DnaJ"/>
    <property type="match status" value="1"/>
</dbReference>
<accession>A0ABD1G4S1</accession>
<dbReference type="Gene3D" id="1.10.287.110">
    <property type="entry name" value="DnaJ domain"/>
    <property type="match status" value="1"/>
</dbReference>
<evidence type="ECO:0000256" key="1">
    <source>
        <dbReference type="SAM" id="MobiDB-lite"/>
    </source>
</evidence>
<reference evidence="3 4" key="1">
    <citation type="submission" date="2024-06" db="EMBL/GenBank/DDBJ databases">
        <title>A chromosome level genome sequence of Diviner's sage (Salvia divinorum).</title>
        <authorList>
            <person name="Ford S.A."/>
            <person name="Ro D.-K."/>
            <person name="Ness R.W."/>
            <person name="Phillips M.A."/>
        </authorList>
    </citation>
    <scope>NUCLEOTIDE SEQUENCE [LARGE SCALE GENOMIC DNA]</scope>
    <source>
        <strain evidence="3">SAF-2024a</strain>
        <tissue evidence="3">Leaf</tissue>
    </source>
</reference>
<evidence type="ECO:0000313" key="4">
    <source>
        <dbReference type="Proteomes" id="UP001567538"/>
    </source>
</evidence>
<dbReference type="PROSITE" id="PS50076">
    <property type="entry name" value="DNAJ_2"/>
    <property type="match status" value="1"/>
</dbReference>
<gene>
    <name evidence="3" type="ORF">AAHA92_27784</name>
</gene>
<dbReference type="PANTHER" id="PTHR44137">
    <property type="entry name" value="BNAC03G44070D PROTEIN"/>
    <property type="match status" value="1"/>
</dbReference>
<organism evidence="3 4">
    <name type="scientific">Salvia divinorum</name>
    <name type="common">Maria pastora</name>
    <name type="synonym">Diviner's sage</name>
    <dbReference type="NCBI Taxonomy" id="28513"/>
    <lineage>
        <taxon>Eukaryota</taxon>
        <taxon>Viridiplantae</taxon>
        <taxon>Streptophyta</taxon>
        <taxon>Embryophyta</taxon>
        <taxon>Tracheophyta</taxon>
        <taxon>Spermatophyta</taxon>
        <taxon>Magnoliopsida</taxon>
        <taxon>eudicotyledons</taxon>
        <taxon>Gunneridae</taxon>
        <taxon>Pentapetalae</taxon>
        <taxon>asterids</taxon>
        <taxon>lamiids</taxon>
        <taxon>Lamiales</taxon>
        <taxon>Lamiaceae</taxon>
        <taxon>Nepetoideae</taxon>
        <taxon>Mentheae</taxon>
        <taxon>Salviinae</taxon>
        <taxon>Salvia</taxon>
        <taxon>Salvia subgen. Calosphace</taxon>
    </lineage>
</organism>
<evidence type="ECO:0000259" key="2">
    <source>
        <dbReference type="PROSITE" id="PS50076"/>
    </source>
</evidence>
<keyword evidence="4" id="KW-1185">Reference proteome</keyword>
<dbReference type="EMBL" id="JBEAFC010000010">
    <property type="protein sequence ID" value="KAL1539121.1"/>
    <property type="molecule type" value="Genomic_DNA"/>
</dbReference>
<feature type="region of interest" description="Disordered" evidence="1">
    <location>
        <begin position="108"/>
        <end position="143"/>
    </location>
</feature>
<dbReference type="AlphaFoldDB" id="A0ABD1G4S1"/>